<dbReference type="Gene3D" id="3.40.50.1240">
    <property type="entry name" value="Phosphoglycerate mutase-like"/>
    <property type="match status" value="1"/>
</dbReference>
<organism evidence="1 2">
    <name type="scientific">Algoriphagus faecimaris</name>
    <dbReference type="NCBI Taxonomy" id="686796"/>
    <lineage>
        <taxon>Bacteria</taxon>
        <taxon>Pseudomonadati</taxon>
        <taxon>Bacteroidota</taxon>
        <taxon>Cytophagia</taxon>
        <taxon>Cytophagales</taxon>
        <taxon>Cyclobacteriaceae</taxon>
        <taxon>Algoriphagus</taxon>
    </lineage>
</organism>
<sequence>MKNLIVFFTLIGLLSSCTSQNKPKTIYIVRHAEKQLVDNPDPELAQVGYVRAKKLAQILENQEIKHVFSTDYRRTRMTVQPSAQQAGLEIQSYDPSNHDALVEQLRSLEGNILVVGHSNTVSQLANYFVGEGEKYEDLQDIEYDFIYEVILEKNGSSVVRKLYRDY</sequence>
<reference evidence="2" key="1">
    <citation type="submission" date="2016-10" db="EMBL/GenBank/DDBJ databases">
        <authorList>
            <person name="Varghese N."/>
            <person name="Submissions S."/>
        </authorList>
    </citation>
    <scope>NUCLEOTIDE SEQUENCE [LARGE SCALE GENOMIC DNA]</scope>
    <source>
        <strain evidence="2">DSM 23095</strain>
    </source>
</reference>
<dbReference type="SMART" id="SM00855">
    <property type="entry name" value="PGAM"/>
    <property type="match status" value="1"/>
</dbReference>
<dbReference type="Pfam" id="PF00300">
    <property type="entry name" value="His_Phos_1"/>
    <property type="match status" value="1"/>
</dbReference>
<accession>A0A1G6WEF3</accession>
<dbReference type="AlphaFoldDB" id="A0A1G6WEF3"/>
<dbReference type="RefSeq" id="WP_087940883.1">
    <property type="nucleotide sequence ID" value="NZ_FNAC01000043.1"/>
</dbReference>
<evidence type="ECO:0000313" key="2">
    <source>
        <dbReference type="Proteomes" id="UP000199060"/>
    </source>
</evidence>
<keyword evidence="2" id="KW-1185">Reference proteome</keyword>
<dbReference type="CDD" id="cd07067">
    <property type="entry name" value="HP_PGM_like"/>
    <property type="match status" value="1"/>
</dbReference>
<gene>
    <name evidence="1" type="ORF">SAMN04488104_104337</name>
</gene>
<proteinExistence type="predicted"/>
<protein>
    <submittedName>
        <fullName evidence="1">Phosphohistidine phosphatase SixA</fullName>
    </submittedName>
</protein>
<dbReference type="STRING" id="686796.SAMN04488104_104337"/>
<name>A0A1G6WEF3_9BACT</name>
<dbReference type="EMBL" id="FNAC01000043">
    <property type="protein sequence ID" value="SDD64232.1"/>
    <property type="molecule type" value="Genomic_DNA"/>
</dbReference>
<dbReference type="OrthoDB" id="3296006at2"/>
<dbReference type="Proteomes" id="UP000199060">
    <property type="component" value="Unassembled WGS sequence"/>
</dbReference>
<dbReference type="InterPro" id="IPR013078">
    <property type="entry name" value="His_Pase_superF_clade-1"/>
</dbReference>
<dbReference type="SUPFAM" id="SSF53254">
    <property type="entry name" value="Phosphoglycerate mutase-like"/>
    <property type="match status" value="1"/>
</dbReference>
<evidence type="ECO:0000313" key="1">
    <source>
        <dbReference type="EMBL" id="SDD64232.1"/>
    </source>
</evidence>
<dbReference type="PROSITE" id="PS51257">
    <property type="entry name" value="PROKAR_LIPOPROTEIN"/>
    <property type="match status" value="1"/>
</dbReference>
<dbReference type="InterPro" id="IPR029033">
    <property type="entry name" value="His_PPase_superfam"/>
</dbReference>